<proteinExistence type="predicted"/>
<sequence length="63" mass="6930">MVYKIMLTDVRPIQPHTTERITLLSGDELIQKTDALGLSSSIIFSQLLHINCTPSSFIGGAAW</sequence>
<keyword evidence="1" id="KW-0614">Plasmid</keyword>
<reference evidence="1 2" key="1">
    <citation type="submission" date="2012-06" db="EMBL/GenBank/DDBJ databases">
        <title>Finished plasmid 7 of genome of Crinalium epipsammum PCC 9333.</title>
        <authorList>
            <consortium name="US DOE Joint Genome Institute"/>
            <person name="Gugger M."/>
            <person name="Coursin T."/>
            <person name="Rippka R."/>
            <person name="Tandeau De Marsac N."/>
            <person name="Huntemann M."/>
            <person name="Wei C.-L."/>
            <person name="Han J."/>
            <person name="Detter J.C."/>
            <person name="Han C."/>
            <person name="Tapia R."/>
            <person name="Davenport K."/>
            <person name="Daligault H."/>
            <person name="Erkkila T."/>
            <person name="Gu W."/>
            <person name="Munk A.C.C."/>
            <person name="Teshima H."/>
            <person name="Xu Y."/>
            <person name="Chain P."/>
            <person name="Chen A."/>
            <person name="Krypides N."/>
            <person name="Mavromatis K."/>
            <person name="Markowitz V."/>
            <person name="Szeto E."/>
            <person name="Ivanova N."/>
            <person name="Mikhailova N."/>
            <person name="Ovchinnikova G."/>
            <person name="Pagani I."/>
            <person name="Pati A."/>
            <person name="Goodwin L."/>
            <person name="Peters L."/>
            <person name="Pitluck S."/>
            <person name="Woyke T."/>
            <person name="Kerfeld C."/>
        </authorList>
    </citation>
    <scope>NUCLEOTIDE SEQUENCE [LARGE SCALE GENOMIC DNA]</scope>
    <source>
        <strain evidence="1 2">PCC 9333</strain>
        <plasmid evidence="2">Plasmid pCRI9333.07</plasmid>
    </source>
</reference>
<geneLocation type="plasmid" evidence="1 2">
    <name>pCRI9333.07</name>
</geneLocation>
<dbReference type="EMBL" id="CP003627">
    <property type="protein sequence ID" value="AFZ15737.1"/>
    <property type="molecule type" value="Genomic_DNA"/>
</dbReference>
<evidence type="ECO:0000313" key="2">
    <source>
        <dbReference type="Proteomes" id="UP000010472"/>
    </source>
</evidence>
<dbReference type="HOGENOM" id="CLU_2878321_0_0_3"/>
<dbReference type="Proteomes" id="UP000010472">
    <property type="component" value="Plasmid pCRI9333.07"/>
</dbReference>
<dbReference type="KEGG" id="cep:Cri9333_4982"/>
<evidence type="ECO:0000313" key="1">
    <source>
        <dbReference type="EMBL" id="AFZ15737.1"/>
    </source>
</evidence>
<dbReference type="AlphaFoldDB" id="K9W7M6"/>
<keyword evidence="2" id="KW-1185">Reference proteome</keyword>
<protein>
    <submittedName>
        <fullName evidence="1">Uncharacterized protein</fullName>
    </submittedName>
</protein>
<organism evidence="1 2">
    <name type="scientific">Crinalium epipsammum PCC 9333</name>
    <dbReference type="NCBI Taxonomy" id="1173022"/>
    <lineage>
        <taxon>Bacteria</taxon>
        <taxon>Bacillati</taxon>
        <taxon>Cyanobacteriota</taxon>
        <taxon>Cyanophyceae</taxon>
        <taxon>Gomontiellales</taxon>
        <taxon>Gomontiellaceae</taxon>
        <taxon>Crinalium</taxon>
    </lineage>
</organism>
<gene>
    <name evidence="1" type="ORF">Cri9333_4982</name>
</gene>
<accession>K9W7M6</accession>
<name>K9W7M6_9CYAN</name>